<dbReference type="Proteomes" id="UP000516093">
    <property type="component" value="Chromosome"/>
</dbReference>
<dbReference type="AlphaFoldDB" id="A0A7H0GY37"/>
<reference evidence="1 2" key="1">
    <citation type="submission" date="2020-08" db="EMBL/GenBank/DDBJ databases">
        <title>Genome sequence of Hymenobacter qilianensis JCM 19763T.</title>
        <authorList>
            <person name="Hyun D.-W."/>
            <person name="Bae J.-W."/>
        </authorList>
    </citation>
    <scope>NUCLEOTIDE SEQUENCE [LARGE SCALE GENOMIC DNA]</scope>
    <source>
        <strain evidence="1 2">JCM 19763</strain>
    </source>
</reference>
<evidence type="ECO:0000313" key="1">
    <source>
        <dbReference type="EMBL" id="QNP53203.1"/>
    </source>
</evidence>
<dbReference type="RefSeq" id="WP_187733426.1">
    <property type="nucleotide sequence ID" value="NZ_BMFN01000001.1"/>
</dbReference>
<dbReference type="KEGG" id="hqi:H9L05_06090"/>
<protein>
    <submittedName>
        <fullName evidence="1">Uncharacterized protein</fullName>
    </submittedName>
</protein>
<accession>A0A7H0GY37</accession>
<organism evidence="1 2">
    <name type="scientific">Hymenobacter qilianensis</name>
    <dbReference type="NCBI Taxonomy" id="1385715"/>
    <lineage>
        <taxon>Bacteria</taxon>
        <taxon>Pseudomonadati</taxon>
        <taxon>Bacteroidota</taxon>
        <taxon>Cytophagia</taxon>
        <taxon>Cytophagales</taxon>
        <taxon>Hymenobacteraceae</taxon>
        <taxon>Hymenobacter</taxon>
    </lineage>
</organism>
<evidence type="ECO:0000313" key="2">
    <source>
        <dbReference type="Proteomes" id="UP000516093"/>
    </source>
</evidence>
<name>A0A7H0GY37_9BACT</name>
<sequence length="400" mass="45533">MDTGTSYRDYESPLPAINWASVADESDLEALSFWVYALGDHDWQGAPGELPPPIRYERIYFNSPEREKWLNALETLLRRAIPFLYDEGQFAVLSQHLPFETRPEQLHQMLVKSLWAADRLKSWIRLRRESAIEQFIKALGTVYADVDYGPDSEFDVDDESKIPVKIGLHPDWDEQERLLGLLRMFEVEIQKTAVSASLRVAAHRLEALANFPLEDFFTEISYPNAIINLNSFIYFHPGLTWLNLDDFKTPNKLESDFIQDFRKSLGFKIGYAKVALGLVLAALGENAVLQHSPSVPIGAYPWTFIEEIAEEIELRSKGRFMVVDKNIQAACAGFIIALKEVSILPKEKTLPTLYEAFSAHYNCKIGSDRDGPIRQLWKSKAIKALAKRQEGPSLQTKVPN</sequence>
<dbReference type="EMBL" id="CP060784">
    <property type="protein sequence ID" value="QNP53203.1"/>
    <property type="molecule type" value="Genomic_DNA"/>
</dbReference>
<proteinExistence type="predicted"/>
<keyword evidence="2" id="KW-1185">Reference proteome</keyword>
<gene>
    <name evidence="1" type="ORF">H9L05_06090</name>
</gene>